<dbReference type="Proteomes" id="UP000696485">
    <property type="component" value="Unassembled WGS sequence"/>
</dbReference>
<evidence type="ECO:0000313" key="8">
    <source>
        <dbReference type="EMBL" id="KAF9323526.1"/>
    </source>
</evidence>
<name>A0A9P5VGS4_9FUNG</name>
<evidence type="ECO:0000256" key="2">
    <source>
        <dbReference type="ARBA" id="ARBA00006164"/>
    </source>
</evidence>
<sequence length="259" mass="29749">MAMDNKTVRDAIAIHGTDPQFLIEKILRTRIYECSYWKEQCFGLTESSIIEKAYALTSIGGQYGNQKPTDFICLVLKLLQIQPRDEIVFKYITGLTESENNKYLRALGAFYLRLTGKPVTIYQYLESLLDDGRKLRKRGMGGYSIIHMDEFIDELLREERVCDVVLPRLVKRYVLEDTGELDPRQKHESKLEPFQVAIEVTIQISLKFKVKIQIALTLAQQIKECVEGSRWLKAAQEPIEITCRKPIIASTGATRQSKP</sequence>
<keyword evidence="5 7" id="KW-0508">mRNA splicing</keyword>
<gene>
    <name evidence="8" type="ORF">BG006_001360</name>
</gene>
<dbReference type="Pfam" id="PF03371">
    <property type="entry name" value="PRP38"/>
    <property type="match status" value="1"/>
</dbReference>
<comment type="caution">
    <text evidence="8">The sequence shown here is derived from an EMBL/GenBank/DDBJ whole genome shotgun (WGS) entry which is preliminary data.</text>
</comment>
<organism evidence="8 9">
    <name type="scientific">Podila minutissima</name>
    <dbReference type="NCBI Taxonomy" id="64525"/>
    <lineage>
        <taxon>Eukaryota</taxon>
        <taxon>Fungi</taxon>
        <taxon>Fungi incertae sedis</taxon>
        <taxon>Mucoromycota</taxon>
        <taxon>Mortierellomycotina</taxon>
        <taxon>Mortierellomycetes</taxon>
        <taxon>Mortierellales</taxon>
        <taxon>Mortierellaceae</taxon>
        <taxon>Podila</taxon>
    </lineage>
</organism>
<dbReference type="GO" id="GO:0000398">
    <property type="term" value="P:mRNA splicing, via spliceosome"/>
    <property type="evidence" value="ECO:0007669"/>
    <property type="project" value="UniProtKB-UniRule"/>
</dbReference>
<evidence type="ECO:0000256" key="4">
    <source>
        <dbReference type="ARBA" id="ARBA00022728"/>
    </source>
</evidence>
<evidence type="ECO:0000256" key="1">
    <source>
        <dbReference type="ARBA" id="ARBA00004123"/>
    </source>
</evidence>
<comment type="subcellular location">
    <subcellularLocation>
        <location evidence="1 7">Nucleus</location>
    </subcellularLocation>
</comment>
<keyword evidence="9" id="KW-1185">Reference proteome</keyword>
<keyword evidence="4 7" id="KW-0747">Spliceosome</keyword>
<evidence type="ECO:0000256" key="5">
    <source>
        <dbReference type="ARBA" id="ARBA00023187"/>
    </source>
</evidence>
<evidence type="ECO:0000256" key="3">
    <source>
        <dbReference type="ARBA" id="ARBA00022664"/>
    </source>
</evidence>
<dbReference type="PANTHER" id="PTHR23142">
    <property type="entry name" value="PRE-MRNA-SPLICING FACTOR 38A-RELATED"/>
    <property type="match status" value="1"/>
</dbReference>
<evidence type="ECO:0000256" key="6">
    <source>
        <dbReference type="ARBA" id="ARBA00023242"/>
    </source>
</evidence>
<evidence type="ECO:0000256" key="7">
    <source>
        <dbReference type="RuleBase" id="RU367025"/>
    </source>
</evidence>
<reference evidence="8" key="1">
    <citation type="journal article" date="2020" name="Fungal Divers.">
        <title>Resolving the Mortierellaceae phylogeny through synthesis of multi-gene phylogenetics and phylogenomics.</title>
        <authorList>
            <person name="Vandepol N."/>
            <person name="Liber J."/>
            <person name="Desiro A."/>
            <person name="Na H."/>
            <person name="Kennedy M."/>
            <person name="Barry K."/>
            <person name="Grigoriev I.V."/>
            <person name="Miller A.N."/>
            <person name="O'Donnell K."/>
            <person name="Stajich J.E."/>
            <person name="Bonito G."/>
        </authorList>
    </citation>
    <scope>NUCLEOTIDE SEQUENCE</scope>
    <source>
        <strain evidence="8">NVP1</strain>
    </source>
</reference>
<evidence type="ECO:0000313" key="9">
    <source>
        <dbReference type="Proteomes" id="UP000696485"/>
    </source>
</evidence>
<dbReference type="EMBL" id="JAAAUY010001266">
    <property type="protein sequence ID" value="KAF9323526.1"/>
    <property type="molecule type" value="Genomic_DNA"/>
</dbReference>
<comment type="function">
    <text evidence="7">Required for pre-mRNA splicing.</text>
</comment>
<keyword evidence="3 7" id="KW-0507">mRNA processing</keyword>
<dbReference type="GO" id="GO:0005681">
    <property type="term" value="C:spliceosomal complex"/>
    <property type="evidence" value="ECO:0007669"/>
    <property type="project" value="UniProtKB-KW"/>
</dbReference>
<dbReference type="InterPro" id="IPR005037">
    <property type="entry name" value="PRP38"/>
</dbReference>
<comment type="similarity">
    <text evidence="2 7">Belongs to the PRP38 family.</text>
</comment>
<dbReference type="AlphaFoldDB" id="A0A9P5VGS4"/>
<proteinExistence type="inferred from homology"/>
<keyword evidence="6 7" id="KW-0539">Nucleus</keyword>
<protein>
    <recommendedName>
        <fullName evidence="7">Pre-mRNA-splicing factor 38</fullName>
    </recommendedName>
</protein>
<accession>A0A9P5VGS4</accession>